<reference evidence="1" key="1">
    <citation type="submission" date="2021-01" db="EMBL/GenBank/DDBJ databases">
        <authorList>
            <person name="Corre E."/>
            <person name="Pelletier E."/>
            <person name="Niang G."/>
            <person name="Scheremetjew M."/>
            <person name="Finn R."/>
            <person name="Kale V."/>
            <person name="Holt S."/>
            <person name="Cochrane G."/>
            <person name="Meng A."/>
            <person name="Brown T."/>
            <person name="Cohen L."/>
        </authorList>
    </citation>
    <scope>NUCLEOTIDE SEQUENCE</scope>
    <source>
        <strain evidence="1">379</strain>
    </source>
</reference>
<proteinExistence type="predicted"/>
<evidence type="ECO:0008006" key="2">
    <source>
        <dbReference type="Google" id="ProtNLM"/>
    </source>
</evidence>
<evidence type="ECO:0000313" key="1">
    <source>
        <dbReference type="EMBL" id="CAE0538816.1"/>
    </source>
</evidence>
<name>A0A7S3RZ91_EMIHU</name>
<organism evidence="1">
    <name type="scientific">Emiliania huxleyi</name>
    <name type="common">Coccolithophore</name>
    <name type="synonym">Pontosphaera huxleyi</name>
    <dbReference type="NCBI Taxonomy" id="2903"/>
    <lineage>
        <taxon>Eukaryota</taxon>
        <taxon>Haptista</taxon>
        <taxon>Haptophyta</taxon>
        <taxon>Prymnesiophyceae</taxon>
        <taxon>Isochrysidales</taxon>
        <taxon>Noelaerhabdaceae</taxon>
        <taxon>Emiliania</taxon>
    </lineage>
</organism>
<dbReference type="EMBL" id="HBIR01014337">
    <property type="protein sequence ID" value="CAE0538816.1"/>
    <property type="molecule type" value="Transcribed_RNA"/>
</dbReference>
<accession>A0A7S3RZ91</accession>
<sequence length="153" mass="16788">MSAPDEKVDAMVIKCEKTGKLFYNEADAKLHSEETGLQAFAQVSLEEKVWVCKETGKVCFNEQQMAMHKRFVPEAQTFDESNVGELRTKALAAAAAAAAAAAEQFAFALAAQRAARARAAPLPPRLRFRRFGSRDRAAAGCVCCEKPRGWLHN</sequence>
<gene>
    <name evidence="1" type="ORF">EHUX00137_LOCUS10569</name>
</gene>
<protein>
    <recommendedName>
        <fullName evidence="2">C2H2-type domain-containing protein</fullName>
    </recommendedName>
</protein>
<dbReference type="AlphaFoldDB" id="A0A7S3RZ91"/>